<keyword evidence="17" id="KW-1185">Reference proteome</keyword>
<evidence type="ECO:0000256" key="5">
    <source>
        <dbReference type="ARBA" id="ARBA00022475"/>
    </source>
</evidence>
<dbReference type="RefSeq" id="WP_076630574.1">
    <property type="nucleotide sequence ID" value="NZ_CP019314.1"/>
</dbReference>
<evidence type="ECO:0000313" key="17">
    <source>
        <dbReference type="Proteomes" id="UP000186336"/>
    </source>
</evidence>
<accession>A0A1P8N1A7</accession>
<evidence type="ECO:0000256" key="10">
    <source>
        <dbReference type="RuleBase" id="RU000320"/>
    </source>
</evidence>
<protein>
    <submittedName>
        <fullName evidence="16">Na(+)/H(+) antiporter subunit A</fullName>
    </submittedName>
</protein>
<evidence type="ECO:0000259" key="14">
    <source>
        <dbReference type="Pfam" id="PF13244"/>
    </source>
</evidence>
<evidence type="ECO:0000256" key="7">
    <source>
        <dbReference type="ARBA" id="ARBA00022989"/>
    </source>
</evidence>
<feature type="domain" description="MrpA C-terminal/MbhE" evidence="15">
    <location>
        <begin position="669"/>
        <end position="756"/>
    </location>
</feature>
<feature type="transmembrane region" description="Helical" evidence="11">
    <location>
        <begin position="152"/>
        <end position="174"/>
    </location>
</feature>
<dbReference type="InterPro" id="IPR025383">
    <property type="entry name" value="MrpA_C/MbhD"/>
</dbReference>
<dbReference type="PRINTS" id="PR01434">
    <property type="entry name" value="NADHDHGNASE5"/>
</dbReference>
<feature type="transmembrane region" description="Helical" evidence="11">
    <location>
        <begin position="356"/>
        <end position="375"/>
    </location>
</feature>
<dbReference type="InterPro" id="IPR001750">
    <property type="entry name" value="ND/Mrp_TM"/>
</dbReference>
<feature type="transmembrane region" description="Helical" evidence="11">
    <location>
        <begin position="437"/>
        <end position="456"/>
    </location>
</feature>
<dbReference type="GO" id="GO:0015297">
    <property type="term" value="F:antiporter activity"/>
    <property type="evidence" value="ECO:0007669"/>
    <property type="project" value="UniProtKB-KW"/>
</dbReference>
<feature type="transmembrane region" description="Helical" evidence="11">
    <location>
        <begin position="231"/>
        <end position="247"/>
    </location>
</feature>
<feature type="transmembrane region" description="Helical" evidence="11">
    <location>
        <begin position="310"/>
        <end position="335"/>
    </location>
</feature>
<dbReference type="KEGG" id="tom:BWR18_19800"/>
<dbReference type="Pfam" id="PF00662">
    <property type="entry name" value="Proton_antipo_N"/>
    <property type="match status" value="1"/>
</dbReference>
<feature type="transmembrane region" description="Helical" evidence="11">
    <location>
        <begin position="121"/>
        <end position="140"/>
    </location>
</feature>
<dbReference type="Pfam" id="PF13244">
    <property type="entry name" value="MbhD"/>
    <property type="match status" value="1"/>
</dbReference>
<keyword evidence="3" id="KW-0813">Transport</keyword>
<keyword evidence="5" id="KW-1003">Cell membrane</keyword>
<dbReference type="Pfam" id="PF00361">
    <property type="entry name" value="Proton_antipo_M"/>
    <property type="match status" value="1"/>
</dbReference>
<feature type="transmembrane region" description="Helical" evidence="11">
    <location>
        <begin position="259"/>
        <end position="280"/>
    </location>
</feature>
<name>A0A1P8N1A7_9RHOB</name>
<dbReference type="InterPro" id="IPR050616">
    <property type="entry name" value="CPA3_Na-H_Antiporter_A"/>
</dbReference>
<dbReference type="Pfam" id="PF20501">
    <property type="entry name" value="MbhE"/>
    <property type="match status" value="1"/>
</dbReference>
<feature type="domain" description="NADH-Ubiquinone oxidoreductase (complex I) chain 5 N-terminal" evidence="13">
    <location>
        <begin position="52"/>
        <end position="98"/>
    </location>
</feature>
<evidence type="ECO:0000256" key="11">
    <source>
        <dbReference type="SAM" id="Phobius"/>
    </source>
</evidence>
<evidence type="ECO:0000259" key="13">
    <source>
        <dbReference type="Pfam" id="PF00662"/>
    </source>
</evidence>
<keyword evidence="7 11" id="KW-1133">Transmembrane helix</keyword>
<evidence type="ECO:0000256" key="4">
    <source>
        <dbReference type="ARBA" id="ARBA00022449"/>
    </source>
</evidence>
<feature type="transmembrane region" description="Helical" evidence="11">
    <location>
        <begin position="194"/>
        <end position="219"/>
    </location>
</feature>
<dbReference type="GO" id="GO:0005886">
    <property type="term" value="C:plasma membrane"/>
    <property type="evidence" value="ECO:0007669"/>
    <property type="project" value="UniProtKB-SubCell"/>
</dbReference>
<dbReference type="GO" id="GO:0006811">
    <property type="term" value="P:monoatomic ion transport"/>
    <property type="evidence" value="ECO:0007669"/>
    <property type="project" value="UniProtKB-KW"/>
</dbReference>
<dbReference type="AlphaFoldDB" id="A0A1P8N1A7"/>
<keyword evidence="16" id="KW-0614">Plasmid</keyword>
<evidence type="ECO:0000259" key="15">
    <source>
        <dbReference type="Pfam" id="PF20501"/>
    </source>
</evidence>
<evidence type="ECO:0000259" key="12">
    <source>
        <dbReference type="Pfam" id="PF00361"/>
    </source>
</evidence>
<geneLocation type="plasmid" evidence="16 17">
    <name>pDOK1-4-2</name>
</geneLocation>
<feature type="transmembrane region" description="Helical" evidence="11">
    <location>
        <begin position="59"/>
        <end position="83"/>
    </location>
</feature>
<feature type="transmembrane region" description="Helical" evidence="11">
    <location>
        <begin position="587"/>
        <end position="605"/>
    </location>
</feature>
<feature type="transmembrane region" description="Helical" evidence="11">
    <location>
        <begin position="671"/>
        <end position="692"/>
    </location>
</feature>
<dbReference type="InterPro" id="IPR046806">
    <property type="entry name" value="MrpA_C/MbhE"/>
</dbReference>
<feature type="transmembrane region" description="Helical" evidence="11">
    <location>
        <begin position="95"/>
        <end position="115"/>
    </location>
</feature>
<evidence type="ECO:0000256" key="8">
    <source>
        <dbReference type="ARBA" id="ARBA00023065"/>
    </source>
</evidence>
<gene>
    <name evidence="16" type="ORF">BWR18_19800</name>
</gene>
<organism evidence="16 17">
    <name type="scientific">Tateyamaria omphalii</name>
    <dbReference type="NCBI Taxonomy" id="299262"/>
    <lineage>
        <taxon>Bacteria</taxon>
        <taxon>Pseudomonadati</taxon>
        <taxon>Pseudomonadota</taxon>
        <taxon>Alphaproteobacteria</taxon>
        <taxon>Rhodobacterales</taxon>
        <taxon>Roseobacteraceae</taxon>
        <taxon>Tateyamaria</taxon>
    </lineage>
</organism>
<dbReference type="PANTHER" id="PTHR43373:SF1">
    <property type="entry name" value="NA(+)_H(+) ANTIPORTER SUBUNIT A"/>
    <property type="match status" value="1"/>
</dbReference>
<feature type="transmembrane region" description="Helical" evidence="11">
    <location>
        <begin position="638"/>
        <end position="659"/>
    </location>
</feature>
<comment type="subcellular location">
    <subcellularLocation>
        <location evidence="2">Cell membrane</location>
        <topology evidence="2">Multi-pass membrane protein</topology>
    </subcellularLocation>
    <subcellularLocation>
        <location evidence="10">Membrane</location>
        <topology evidence="10">Multi-pass membrane protein</topology>
    </subcellularLocation>
</comment>
<dbReference type="InterPro" id="IPR001516">
    <property type="entry name" value="Proton_antipo_N"/>
</dbReference>
<keyword evidence="9 11" id="KW-0472">Membrane</keyword>
<dbReference type="EMBL" id="CP019314">
    <property type="protein sequence ID" value="APX14107.1"/>
    <property type="molecule type" value="Genomic_DNA"/>
</dbReference>
<feature type="transmembrane region" description="Helical" evidence="11">
    <location>
        <begin position="16"/>
        <end position="39"/>
    </location>
</feature>
<reference evidence="16 17" key="1">
    <citation type="submission" date="2017-01" db="EMBL/GenBank/DDBJ databases">
        <title>Complete genome of Tateyamaria omphalii DOK1-4 isolated from seawater in Dokdo.</title>
        <authorList>
            <person name="Kim J.H."/>
            <person name="Chi W.-J."/>
        </authorList>
    </citation>
    <scope>NUCLEOTIDE SEQUENCE [LARGE SCALE GENOMIC DNA]</scope>
    <source>
        <strain evidence="16 17">DOK1-4</strain>
        <plasmid evidence="16 17">pDOK1-4-2</plasmid>
    </source>
</reference>
<feature type="domain" description="NADH:quinone oxidoreductase/Mrp antiporter transmembrane" evidence="12">
    <location>
        <begin position="115"/>
        <end position="398"/>
    </location>
</feature>
<evidence type="ECO:0000256" key="6">
    <source>
        <dbReference type="ARBA" id="ARBA00022692"/>
    </source>
</evidence>
<dbReference type="Proteomes" id="UP000186336">
    <property type="component" value="Plasmid pDOK1-4-2"/>
</dbReference>
<dbReference type="NCBIfam" id="NF009287">
    <property type="entry name" value="PRK12647.1"/>
    <property type="match status" value="1"/>
</dbReference>
<evidence type="ECO:0000256" key="9">
    <source>
        <dbReference type="ARBA" id="ARBA00023136"/>
    </source>
</evidence>
<feature type="transmembrane region" description="Helical" evidence="11">
    <location>
        <begin position="484"/>
        <end position="508"/>
    </location>
</feature>
<comment type="function">
    <text evidence="1">NDH-1 shuttles electrons from NADH, via FMN and iron-sulfur (Fe-S) centers, to quinones in the respiratory chain. The immediate electron acceptor for the enzyme in this species is believed to be ubiquinone. Couples the redox reaction to proton translocation (for every two electrons transferred, four hydrogen ions are translocated across the cytoplasmic membrane), and thus conserves the redox energy in a proton gradient.</text>
</comment>
<evidence type="ECO:0000256" key="3">
    <source>
        <dbReference type="ARBA" id="ARBA00022448"/>
    </source>
</evidence>
<dbReference type="PANTHER" id="PTHR43373">
    <property type="entry name" value="NA(+)/H(+) ANTIPORTER SUBUNIT"/>
    <property type="match status" value="1"/>
</dbReference>
<keyword evidence="6 10" id="KW-0812">Transmembrane</keyword>
<feature type="transmembrane region" description="Helical" evidence="11">
    <location>
        <begin position="556"/>
        <end position="575"/>
    </location>
</feature>
<feature type="domain" description="MrpA C-terminal/MbhD" evidence="14">
    <location>
        <begin position="596"/>
        <end position="660"/>
    </location>
</feature>
<feature type="transmembrane region" description="Helical" evidence="11">
    <location>
        <begin position="395"/>
        <end position="417"/>
    </location>
</feature>
<dbReference type="OrthoDB" id="9811798at2"/>
<proteinExistence type="predicted"/>
<keyword evidence="4" id="KW-0050">Antiport</keyword>
<feature type="transmembrane region" description="Helical" evidence="11">
    <location>
        <begin position="612"/>
        <end position="632"/>
    </location>
</feature>
<feature type="transmembrane region" description="Helical" evidence="11">
    <location>
        <begin position="730"/>
        <end position="748"/>
    </location>
</feature>
<sequence length="757" mass="80461">MNDDTATATNPTGNGLVGLIPVGIALLLFGWFLSLAPAIAEGQSLRLVWDWVPSLNISLSFLVDGLSLTFALLISGIGALVLLYSNTYLAGHPQFTRFALFLTSFMLAMLGLVLADNLIGLFVFWELTTITSYLLIGFGHDTTKGRRSALQALFVTGAGALALLAGFILLGFSMGSFELSVILAQADTLKAHEMYLPILILILAGTFTKSAQFPFHFWLPNAMAAPTPVSAFLHSATMVKAGVYLMARLHPGMSGTDVWFWTLTIAGAFTAVFASILALRQTDLKQALAYTTLMALGTLTLFLGQTSGYAMTAFATFLVVHSLYKASLFLVVGCIDHATGTREADVLGGLGRVMPVTAFAAGLAALSMAGFPPFLGFIGKELKYAGILAIGSEPFIFAAALLTANALMFAVAGIVALRPFWQRTGIALPRKPHEAPWPMLAGPVILAVLGALFGVYPDLLQTSLVDPTVKSLLGSMEDAKELQLWAGVNMPLILSIATVALGAALYLGHKRLRPALGRLVDASPQFDNGWDTFLAGLKGFAAWQTRIIQPGILRRYIFATFATVLVAIGGTMIARQAMPALPDLSDVTFQNVALVVLISAGALLTAITSSRIAAMAALGVVGIGVAMIFIVFSAPDVAITQLLVETLVVVLVAVALLRLPVLDQNGRDRRPVDAILAGAIGLSVTLVLLAVLETPLDLRLTEYFEVTSWPEAFGRNIVNVILVDFRALDTFGEVAVVVIAALSAYALLRTTHPRKDP</sequence>
<feature type="transmembrane region" description="Helical" evidence="11">
    <location>
        <begin position="287"/>
        <end position="304"/>
    </location>
</feature>
<evidence type="ECO:0000256" key="2">
    <source>
        <dbReference type="ARBA" id="ARBA00004651"/>
    </source>
</evidence>
<evidence type="ECO:0000313" key="16">
    <source>
        <dbReference type="EMBL" id="APX14107.1"/>
    </source>
</evidence>
<evidence type="ECO:0000256" key="1">
    <source>
        <dbReference type="ARBA" id="ARBA00002378"/>
    </source>
</evidence>
<keyword evidence="8" id="KW-0406">Ion transport</keyword>